<accession>A0A2C6MC32</accession>
<evidence type="ECO:0000313" key="3">
    <source>
        <dbReference type="Proteomes" id="UP000222564"/>
    </source>
</evidence>
<dbReference type="Proteomes" id="UP000222564">
    <property type="component" value="Unassembled WGS sequence"/>
</dbReference>
<feature type="domain" description="DUF1540" evidence="1">
    <location>
        <begin position="5"/>
        <end position="65"/>
    </location>
</feature>
<evidence type="ECO:0000313" key="2">
    <source>
        <dbReference type="EMBL" id="PHJ38779.1"/>
    </source>
</evidence>
<keyword evidence="3" id="KW-1185">Reference proteome</keyword>
<dbReference type="EMBL" id="AWQQ01000042">
    <property type="protein sequence ID" value="PHJ38779.1"/>
    <property type="molecule type" value="Genomic_DNA"/>
</dbReference>
<comment type="caution">
    <text evidence="2">The sequence shown here is derived from an EMBL/GenBank/DDBJ whole genome shotgun (WGS) entry which is preliminary data.</text>
</comment>
<gene>
    <name evidence="2" type="ORF">P378_07150</name>
</gene>
<protein>
    <recommendedName>
        <fullName evidence="1">DUF1540 domain-containing protein</fullName>
    </recommendedName>
</protein>
<organism evidence="2 3">
    <name type="scientific">Desulforamulus profundi</name>
    <dbReference type="NCBI Taxonomy" id="1383067"/>
    <lineage>
        <taxon>Bacteria</taxon>
        <taxon>Bacillati</taxon>
        <taxon>Bacillota</taxon>
        <taxon>Clostridia</taxon>
        <taxon>Eubacteriales</taxon>
        <taxon>Peptococcaceae</taxon>
        <taxon>Desulforamulus</taxon>
    </lineage>
</organism>
<dbReference type="RefSeq" id="WP_099082646.1">
    <property type="nucleotide sequence ID" value="NZ_AWQQ01000042.1"/>
</dbReference>
<proteinExistence type="predicted"/>
<reference evidence="2 3" key="1">
    <citation type="submission" date="2013-09" db="EMBL/GenBank/DDBJ databases">
        <title>Biodegradation of hydrocarbons in the deep terrestrial subsurface : characterization of a microbial consortium composed of two Desulfotomaculum species originating from a deep geological formation.</title>
        <authorList>
            <person name="Aullo T."/>
            <person name="Berlendis S."/>
            <person name="Lascourreges J.-F."/>
            <person name="Dessort D."/>
            <person name="Saint-Laurent S."/>
            <person name="Schraauwers B."/>
            <person name="Mas J."/>
            <person name="Magot M."/>
            <person name="Ranchou-Peyruse A."/>
        </authorList>
    </citation>
    <scope>NUCLEOTIDE SEQUENCE [LARGE SCALE GENOMIC DNA]</scope>
    <source>
        <strain evidence="2 3">Bs107</strain>
    </source>
</reference>
<dbReference type="AlphaFoldDB" id="A0A2C6MC32"/>
<dbReference type="OrthoDB" id="1681234at2"/>
<dbReference type="Pfam" id="PF07561">
    <property type="entry name" value="DUF1540"/>
    <property type="match status" value="1"/>
</dbReference>
<evidence type="ECO:0000259" key="1">
    <source>
        <dbReference type="Pfam" id="PF07561"/>
    </source>
</evidence>
<sequence length="82" mass="8972">MNQHIHCIVNDCHYYATGNKCVANEILVATDNFGATQPDNVDATMAKQYTPQQAGNCIETCCKTYVPKGSKKTIADNVTKMS</sequence>
<name>A0A2C6MC32_9FIRM</name>
<dbReference type="InterPro" id="IPR011437">
    <property type="entry name" value="DUF1540"/>
</dbReference>